<sequence length="230" mass="24756">MYEVIDRLADNIRNVEPTHEECASASSGSGPTMTSREERLMLRVVFAVGVLVGAALGVPVGPAIITAYADPAPVVDQFDQRSFPCQEDVLGYAPQFGPDRVGCIHIEDLTPVTADGSQQAVPDVGAASPQDVIAERFHGERWLDPSSLEDFAEIAADAARDWREACMIRTVEQLDALPAGAVIRVGRGGVLQRGRSGWFSPGFEVGQDGEDLVESGAEIVLVWHPDWSDQ</sequence>
<feature type="transmembrane region" description="Helical" evidence="1">
    <location>
        <begin position="40"/>
        <end position="65"/>
    </location>
</feature>
<dbReference type="Pfam" id="PF17463">
    <property type="entry name" value="GP79"/>
    <property type="match status" value="1"/>
</dbReference>
<keyword evidence="3" id="KW-1185">Reference proteome</keyword>
<keyword evidence="1" id="KW-0472">Membrane</keyword>
<evidence type="ECO:0000256" key="1">
    <source>
        <dbReference type="SAM" id="Phobius"/>
    </source>
</evidence>
<reference evidence="2 3" key="1">
    <citation type="journal article" date="2019" name="Emerg. Microbes Infect.">
        <title>Comprehensive subspecies identification of 175 nontuberculous mycobacteria species based on 7547 genomic profiles.</title>
        <authorList>
            <person name="Matsumoto Y."/>
            <person name="Kinjo T."/>
            <person name="Motooka D."/>
            <person name="Nabeya D."/>
            <person name="Jung N."/>
            <person name="Uechi K."/>
            <person name="Horii T."/>
            <person name="Iida T."/>
            <person name="Fujita J."/>
            <person name="Nakamura S."/>
        </authorList>
    </citation>
    <scope>NUCLEOTIDE SEQUENCE [LARGE SCALE GENOMIC DNA]</scope>
    <source>
        <strain evidence="2 3">JCM 6370</strain>
    </source>
</reference>
<accession>A0A7I7UBU9</accession>
<dbReference type="Proteomes" id="UP000467252">
    <property type="component" value="Chromosome"/>
</dbReference>
<dbReference type="EMBL" id="AP022599">
    <property type="protein sequence ID" value="BBY78934.1"/>
    <property type="molecule type" value="Genomic_DNA"/>
</dbReference>
<evidence type="ECO:0000313" key="3">
    <source>
        <dbReference type="Proteomes" id="UP000467252"/>
    </source>
</evidence>
<dbReference type="InterPro" id="IPR035353">
    <property type="entry name" value="Gp79"/>
</dbReference>
<keyword evidence="1" id="KW-0812">Transmembrane</keyword>
<gene>
    <name evidence="2" type="ORF">MPUL_00920</name>
</gene>
<keyword evidence="1" id="KW-1133">Transmembrane helix</keyword>
<proteinExistence type="predicted"/>
<protein>
    <submittedName>
        <fullName evidence="2">Uncharacterized protein</fullName>
    </submittedName>
</protein>
<dbReference type="AlphaFoldDB" id="A0A7I7UBU9"/>
<name>A0A7I7UBU9_MYCPV</name>
<organism evidence="2 3">
    <name type="scientific">Mycolicibacterium pulveris</name>
    <name type="common">Mycobacterium pulveris</name>
    <dbReference type="NCBI Taxonomy" id="36813"/>
    <lineage>
        <taxon>Bacteria</taxon>
        <taxon>Bacillati</taxon>
        <taxon>Actinomycetota</taxon>
        <taxon>Actinomycetes</taxon>
        <taxon>Mycobacteriales</taxon>
        <taxon>Mycobacteriaceae</taxon>
        <taxon>Mycolicibacterium</taxon>
    </lineage>
</organism>
<evidence type="ECO:0000313" key="2">
    <source>
        <dbReference type="EMBL" id="BBY78934.1"/>
    </source>
</evidence>